<evidence type="ECO:0000313" key="2">
    <source>
        <dbReference type="EMBL" id="EMJ91478.1"/>
    </source>
</evidence>
<keyword evidence="1" id="KW-0472">Membrane</keyword>
<sequence>MEKEKDRFFPVYGGNVFLRILSSLGEIFVWFFTVIFFGMGSIGLALLALEEKFQFDWHFLWMIPLGLLAAILVFTYIRDFFLDWVLPFKIETGFIAKKEEDRDVGTEGILTYVYSIYLGEKEFFIPESCWKKLSVGQHVKVYYTSKSKTVKAVFTTK</sequence>
<dbReference type="InterPro" id="IPR036259">
    <property type="entry name" value="MFS_trans_sf"/>
</dbReference>
<dbReference type="SUPFAM" id="SSF103473">
    <property type="entry name" value="MFS general substrate transporter"/>
    <property type="match status" value="1"/>
</dbReference>
<gene>
    <name evidence="2" type="ORF">LEP1GSC194_0643</name>
</gene>
<organism evidence="2 3">
    <name type="scientific">Leptospira alstonii serovar Sichuan str. 79601</name>
    <dbReference type="NCBI Taxonomy" id="1218565"/>
    <lineage>
        <taxon>Bacteria</taxon>
        <taxon>Pseudomonadati</taxon>
        <taxon>Spirochaetota</taxon>
        <taxon>Spirochaetia</taxon>
        <taxon>Leptospirales</taxon>
        <taxon>Leptospiraceae</taxon>
        <taxon>Leptospira</taxon>
    </lineage>
</organism>
<dbReference type="Proteomes" id="UP000011988">
    <property type="component" value="Unassembled WGS sequence"/>
</dbReference>
<evidence type="ECO:0000313" key="3">
    <source>
        <dbReference type="Proteomes" id="UP000011988"/>
    </source>
</evidence>
<dbReference type="EMBL" id="ANIK01000104">
    <property type="protein sequence ID" value="EMJ91478.1"/>
    <property type="molecule type" value="Genomic_DNA"/>
</dbReference>
<dbReference type="RefSeq" id="WP_020774922.1">
    <property type="nucleotide sequence ID" value="NZ_ANIK01000104.1"/>
</dbReference>
<feature type="transmembrane region" description="Helical" evidence="1">
    <location>
        <begin position="27"/>
        <end position="47"/>
    </location>
</feature>
<evidence type="ECO:0000256" key="1">
    <source>
        <dbReference type="SAM" id="Phobius"/>
    </source>
</evidence>
<reference evidence="2 3" key="1">
    <citation type="submission" date="2013-01" db="EMBL/GenBank/DDBJ databases">
        <authorList>
            <person name="Harkins D.M."/>
            <person name="Durkin A.S."/>
            <person name="Brinkac L.M."/>
            <person name="Haft D.H."/>
            <person name="Selengut J.D."/>
            <person name="Sanka R."/>
            <person name="DePew J."/>
            <person name="Purushe J."/>
            <person name="Galloway R.L."/>
            <person name="Vinetz J.M."/>
            <person name="Sutton G.G."/>
            <person name="Nierman W.C."/>
            <person name="Fouts D.E."/>
        </authorList>
    </citation>
    <scope>NUCLEOTIDE SEQUENCE [LARGE SCALE GENOMIC DNA]</scope>
    <source>
        <strain evidence="2 3">79601</strain>
    </source>
</reference>
<proteinExistence type="predicted"/>
<keyword evidence="1" id="KW-0812">Transmembrane</keyword>
<dbReference type="AlphaFoldDB" id="M6CRJ5"/>
<feature type="transmembrane region" description="Helical" evidence="1">
    <location>
        <begin position="59"/>
        <end position="77"/>
    </location>
</feature>
<keyword evidence="1" id="KW-1133">Transmembrane helix</keyword>
<name>M6CRJ5_9LEPT</name>
<protein>
    <submittedName>
        <fullName evidence="2">Uncharacterized protein</fullName>
    </submittedName>
</protein>
<dbReference type="PATRIC" id="fig|1218565.3.peg.4000"/>
<accession>M6CRJ5</accession>
<comment type="caution">
    <text evidence="2">The sequence shown here is derived from an EMBL/GenBank/DDBJ whole genome shotgun (WGS) entry which is preliminary data.</text>
</comment>